<protein>
    <submittedName>
        <fullName evidence="1">Uncharacterized protein</fullName>
    </submittedName>
</protein>
<sequence>MLPIGSMELVINLRSDAIALFDQLLFTTTLNFASLKIPRSSP</sequence>
<gene>
    <name evidence="1" type="ORF">AVDCRST_MAG92-2919</name>
</gene>
<evidence type="ECO:0000313" key="1">
    <source>
        <dbReference type="EMBL" id="CAA9270460.1"/>
    </source>
</evidence>
<proteinExistence type="predicted"/>
<organism evidence="1">
    <name type="scientific">uncultured Coleofasciculus sp</name>
    <dbReference type="NCBI Taxonomy" id="1267456"/>
    <lineage>
        <taxon>Bacteria</taxon>
        <taxon>Bacillati</taxon>
        <taxon>Cyanobacteriota</taxon>
        <taxon>Cyanophyceae</taxon>
        <taxon>Coleofasciculales</taxon>
        <taxon>Coleofasciculaceae</taxon>
        <taxon>Coleofasciculus</taxon>
        <taxon>environmental samples</taxon>
    </lineage>
</organism>
<dbReference type="EMBL" id="CADCTM010000469">
    <property type="protein sequence ID" value="CAA9270460.1"/>
    <property type="molecule type" value="Genomic_DNA"/>
</dbReference>
<reference evidence="1" key="1">
    <citation type="submission" date="2020-02" db="EMBL/GenBank/DDBJ databases">
        <authorList>
            <person name="Meier V. D."/>
        </authorList>
    </citation>
    <scope>NUCLEOTIDE SEQUENCE</scope>
    <source>
        <strain evidence="1">AVDCRST_MAG92</strain>
    </source>
</reference>
<accession>A0A6J4J9B9</accession>
<name>A0A6J4J9B9_9CYAN</name>
<dbReference type="AlphaFoldDB" id="A0A6J4J9B9"/>